<gene>
    <name evidence="2" type="ORF">C7Y72_11130</name>
</gene>
<dbReference type="PANTHER" id="PTHR43102">
    <property type="entry name" value="SLR1143 PROTEIN"/>
    <property type="match status" value="1"/>
</dbReference>
<dbReference type="EMBL" id="PYYB01000001">
    <property type="protein sequence ID" value="PTL60152.1"/>
    <property type="molecule type" value="Genomic_DNA"/>
</dbReference>
<protein>
    <recommendedName>
        <fullName evidence="1">GAF domain-containing protein</fullName>
    </recommendedName>
</protein>
<feature type="domain" description="GAF" evidence="1">
    <location>
        <begin position="103"/>
        <end position="249"/>
    </location>
</feature>
<dbReference type="Proteomes" id="UP000240739">
    <property type="component" value="Unassembled WGS sequence"/>
</dbReference>
<dbReference type="InterPro" id="IPR003018">
    <property type="entry name" value="GAF"/>
</dbReference>
<dbReference type="Gene3D" id="3.30.450.40">
    <property type="match status" value="1"/>
</dbReference>
<dbReference type="InterPro" id="IPR029016">
    <property type="entry name" value="GAF-like_dom_sf"/>
</dbReference>
<evidence type="ECO:0000259" key="1">
    <source>
        <dbReference type="SMART" id="SM00065"/>
    </source>
</evidence>
<accession>A0A2T4ULJ4</accession>
<proteinExistence type="predicted"/>
<name>A0A2T4ULJ4_9ACTN</name>
<evidence type="ECO:0000313" key="2">
    <source>
        <dbReference type="EMBL" id="PTL60152.1"/>
    </source>
</evidence>
<sequence length="250" mass="26938">MRAMGMRATTVRFSDDVWNLVEHEATAQGISAAQFIRDAALLRAAVLIGRRGDGDEMAELEEVARGALRANGRPVPDPAVPDPVLAEPRRLAALAHTGLMDGQKDATLDRLARTAGKLLDAPMALVSLVDHERQVFACSIGLPSPWAELGQTPSDQSFCRHVVARRAPLVVEDARRHPDLRDNPSIHDLGVIAYLGIPLTTSEGIVLGSLCVIDHVPRVWSRSDVLAITDLAEAAALHLDRRIIEATAAV</sequence>
<dbReference type="SUPFAM" id="SSF55781">
    <property type="entry name" value="GAF domain-like"/>
    <property type="match status" value="1"/>
</dbReference>
<organism evidence="2 3">
    <name type="scientific">Paraconexibacter algicola</name>
    <dbReference type="NCBI Taxonomy" id="2133960"/>
    <lineage>
        <taxon>Bacteria</taxon>
        <taxon>Bacillati</taxon>
        <taxon>Actinomycetota</taxon>
        <taxon>Thermoleophilia</taxon>
        <taxon>Solirubrobacterales</taxon>
        <taxon>Paraconexibacteraceae</taxon>
        <taxon>Paraconexibacter</taxon>
    </lineage>
</organism>
<keyword evidence="3" id="KW-1185">Reference proteome</keyword>
<dbReference type="Pfam" id="PF01590">
    <property type="entry name" value="GAF"/>
    <property type="match status" value="1"/>
</dbReference>
<comment type="caution">
    <text evidence="2">The sequence shown here is derived from an EMBL/GenBank/DDBJ whole genome shotgun (WGS) entry which is preliminary data.</text>
</comment>
<dbReference type="SMART" id="SM00065">
    <property type="entry name" value="GAF"/>
    <property type="match status" value="1"/>
</dbReference>
<reference evidence="2 3" key="1">
    <citation type="submission" date="2018-03" db="EMBL/GenBank/DDBJ databases">
        <title>Aquarubrobacter algicola gen. nov., sp. nov., a novel actinobacterium isolated from shallow eutrophic lake during the end of cyanobacterial harmful algal blooms.</title>
        <authorList>
            <person name="Chun S.J."/>
        </authorList>
    </citation>
    <scope>NUCLEOTIDE SEQUENCE [LARGE SCALE GENOMIC DNA]</scope>
    <source>
        <strain evidence="2 3">Seoho-28</strain>
    </source>
</reference>
<dbReference type="AlphaFoldDB" id="A0A2T4ULJ4"/>
<evidence type="ECO:0000313" key="3">
    <source>
        <dbReference type="Proteomes" id="UP000240739"/>
    </source>
</evidence>
<dbReference type="PANTHER" id="PTHR43102:SF2">
    <property type="entry name" value="GAF DOMAIN-CONTAINING PROTEIN"/>
    <property type="match status" value="1"/>
</dbReference>